<proteinExistence type="inferred from homology"/>
<reference evidence="7 8" key="1">
    <citation type="submission" date="2018-08" db="EMBL/GenBank/DDBJ databases">
        <title>A genome reference for cultivated species of the human gut microbiota.</title>
        <authorList>
            <person name="Zou Y."/>
            <person name="Xue W."/>
            <person name="Luo G."/>
        </authorList>
    </citation>
    <scope>NUCLEOTIDE SEQUENCE [LARGE SCALE GENOMIC DNA]</scope>
    <source>
        <strain evidence="6 7">AF14-6AC</strain>
        <strain evidence="5 8">AF16-14</strain>
    </source>
</reference>
<dbReference type="Proteomes" id="UP000284243">
    <property type="component" value="Unassembled WGS sequence"/>
</dbReference>
<dbReference type="EMBL" id="JAQMRD010000001">
    <property type="protein sequence ID" value="MDB9221528.1"/>
    <property type="molecule type" value="Genomic_DNA"/>
</dbReference>
<evidence type="ECO:0000259" key="3">
    <source>
        <dbReference type="Pfam" id="PF00881"/>
    </source>
</evidence>
<dbReference type="EMBL" id="QRYC01000004">
    <property type="protein sequence ID" value="RGU57857.1"/>
    <property type="molecule type" value="Genomic_DNA"/>
</dbReference>
<keyword evidence="2" id="KW-0560">Oxidoreductase</keyword>
<dbReference type="Pfam" id="PF00881">
    <property type="entry name" value="Nitroreductase"/>
    <property type="match status" value="1"/>
</dbReference>
<dbReference type="PANTHER" id="PTHR43673:SF10">
    <property type="entry name" value="NADH DEHYDROGENASE_NAD(P)H NITROREDUCTASE XCC3605-RELATED"/>
    <property type="match status" value="1"/>
</dbReference>
<dbReference type="PANTHER" id="PTHR43673">
    <property type="entry name" value="NAD(P)H NITROREDUCTASE YDGI-RELATED"/>
    <property type="match status" value="1"/>
</dbReference>
<dbReference type="GO" id="GO:0016491">
    <property type="term" value="F:oxidoreductase activity"/>
    <property type="evidence" value="ECO:0007669"/>
    <property type="project" value="UniProtKB-KW"/>
</dbReference>
<gene>
    <name evidence="6" type="ORF">DWW24_16730</name>
    <name evidence="5" type="ORF">DWW57_05035</name>
    <name evidence="4" type="ORF">PN645_00745</name>
</gene>
<evidence type="ECO:0000313" key="6">
    <source>
        <dbReference type="EMBL" id="RGV20179.1"/>
    </source>
</evidence>
<dbReference type="Gene3D" id="3.40.109.10">
    <property type="entry name" value="NADH Oxidase"/>
    <property type="match status" value="1"/>
</dbReference>
<evidence type="ECO:0000313" key="7">
    <source>
        <dbReference type="Proteomes" id="UP000283426"/>
    </source>
</evidence>
<dbReference type="EMBL" id="QRYW01000042">
    <property type="protein sequence ID" value="RGV20179.1"/>
    <property type="molecule type" value="Genomic_DNA"/>
</dbReference>
<dbReference type="Proteomes" id="UP000283426">
    <property type="component" value="Unassembled WGS sequence"/>
</dbReference>
<evidence type="ECO:0000313" key="8">
    <source>
        <dbReference type="Proteomes" id="UP000284243"/>
    </source>
</evidence>
<dbReference type="AlphaFoldDB" id="A0A3D1ULI4"/>
<evidence type="ECO:0000313" key="5">
    <source>
        <dbReference type="EMBL" id="RGU57857.1"/>
    </source>
</evidence>
<protein>
    <submittedName>
        <fullName evidence="4 5">Nitroreductase</fullName>
    </submittedName>
</protein>
<dbReference type="InterPro" id="IPR023312">
    <property type="entry name" value="Put_nitroreductase_C_bac"/>
</dbReference>
<evidence type="ECO:0000256" key="1">
    <source>
        <dbReference type="ARBA" id="ARBA00007118"/>
    </source>
</evidence>
<dbReference type="InterPro" id="IPR029479">
    <property type="entry name" value="Nitroreductase"/>
</dbReference>
<feature type="domain" description="Nitroreductase" evidence="3">
    <location>
        <begin position="102"/>
        <end position="150"/>
    </location>
</feature>
<sequence>MLKDLLLRNRSYRRFEQEVRISEEELTELVGLTCLCASARNAQALKYVIVHEEEKCAEVFPQLAWAGYLKDWDGPEEGERPAAYLIQLLDTRIVENCLCDDGIQAQTILLGAVEKGWGGCIIKAFRNEDLRRLFHLPEELKINYVIALGKPKEKVVLEQMKGEDYRYWRDADGVHHVPKREAGSLIYKIEV</sequence>
<name>A0A3D1ULI4_9BACT</name>
<comment type="caution">
    <text evidence="5">The sequence shown here is derived from an EMBL/GenBank/DDBJ whole genome shotgun (WGS) entry which is preliminary data.</text>
</comment>
<comment type="similarity">
    <text evidence="1">Belongs to the nitroreductase family.</text>
</comment>
<dbReference type="SUPFAM" id="SSF55469">
    <property type="entry name" value="FMN-dependent nitroreductase-like"/>
    <property type="match status" value="1"/>
</dbReference>
<evidence type="ECO:0000313" key="4">
    <source>
        <dbReference type="EMBL" id="MDB9221528.1"/>
    </source>
</evidence>
<accession>A0A3D1ULI4</accession>
<reference evidence="4" key="2">
    <citation type="submission" date="2023-01" db="EMBL/GenBank/DDBJ databases">
        <title>Human gut microbiome strain richness.</title>
        <authorList>
            <person name="Chen-Liaw A."/>
        </authorList>
    </citation>
    <scope>NUCLEOTIDE SEQUENCE</scope>
    <source>
        <strain evidence="4">RTP21484st1_B7_RTP21484_190118</strain>
    </source>
</reference>
<dbReference type="Gene3D" id="2.20.180.10">
    <property type="entry name" value="putative fmn-dependent nitroreductase like domains"/>
    <property type="match status" value="1"/>
</dbReference>
<evidence type="ECO:0000256" key="2">
    <source>
        <dbReference type="ARBA" id="ARBA00023002"/>
    </source>
</evidence>
<dbReference type="Proteomes" id="UP001212263">
    <property type="component" value="Unassembled WGS sequence"/>
</dbReference>
<dbReference type="InterPro" id="IPR000415">
    <property type="entry name" value="Nitroreductase-like"/>
</dbReference>
<dbReference type="RefSeq" id="WP_022159606.1">
    <property type="nucleotide sequence ID" value="NZ_CABJFF010000015.1"/>
</dbReference>
<organism evidence="5 8">
    <name type="scientific">Odoribacter splanchnicus</name>
    <dbReference type="NCBI Taxonomy" id="28118"/>
    <lineage>
        <taxon>Bacteria</taxon>
        <taxon>Pseudomonadati</taxon>
        <taxon>Bacteroidota</taxon>
        <taxon>Bacteroidia</taxon>
        <taxon>Bacteroidales</taxon>
        <taxon>Odoribacteraceae</taxon>
        <taxon>Odoribacter</taxon>
    </lineage>
</organism>